<dbReference type="NCBIfam" id="TIGR03898">
    <property type="entry name" value="lanti_MRSA_kill"/>
    <property type="match status" value="1"/>
</dbReference>
<proteinExistence type="predicted"/>
<organism evidence="1 2">
    <name type="scientific">Kibdelosporangium lantanae</name>
    <dbReference type="NCBI Taxonomy" id="1497396"/>
    <lineage>
        <taxon>Bacteria</taxon>
        <taxon>Bacillati</taxon>
        <taxon>Actinomycetota</taxon>
        <taxon>Actinomycetes</taxon>
        <taxon>Pseudonocardiales</taxon>
        <taxon>Pseudonocardiaceae</taxon>
        <taxon>Kibdelosporangium</taxon>
    </lineage>
</organism>
<dbReference type="InterPro" id="IPR027635">
    <property type="entry name" value="Lantibiotic2_lead_pep_dom"/>
</dbReference>
<sequence>MHETVRSWKDPEFRASLGVAPEHPSGVADLRKVELHEISTAAGGTTTLGAICLTIATFNGPIFFCSL</sequence>
<dbReference type="EMBL" id="JBHTIS010001094">
    <property type="protein sequence ID" value="MFD1047478.1"/>
    <property type="molecule type" value="Genomic_DNA"/>
</dbReference>
<keyword evidence="2" id="KW-1185">Reference proteome</keyword>
<evidence type="ECO:0000313" key="1">
    <source>
        <dbReference type="EMBL" id="MFD1047478.1"/>
    </source>
</evidence>
<protein>
    <submittedName>
        <fullName evidence="1">Mersacidin/lichenicidin family type 2 lantibiotic</fullName>
    </submittedName>
</protein>
<dbReference type="Proteomes" id="UP001597045">
    <property type="component" value="Unassembled WGS sequence"/>
</dbReference>
<gene>
    <name evidence="1" type="ORF">ACFQ1S_19000</name>
</gene>
<accession>A0ABW3MA49</accession>
<comment type="caution">
    <text evidence="1">The sequence shown here is derived from an EMBL/GenBank/DDBJ whole genome shotgun (WGS) entry which is preliminary data.</text>
</comment>
<reference evidence="2" key="1">
    <citation type="journal article" date="2019" name="Int. J. Syst. Evol. Microbiol.">
        <title>The Global Catalogue of Microorganisms (GCM) 10K type strain sequencing project: providing services to taxonomists for standard genome sequencing and annotation.</title>
        <authorList>
            <consortium name="The Broad Institute Genomics Platform"/>
            <consortium name="The Broad Institute Genome Sequencing Center for Infectious Disease"/>
            <person name="Wu L."/>
            <person name="Ma J."/>
        </authorList>
    </citation>
    <scope>NUCLEOTIDE SEQUENCE [LARGE SCALE GENOMIC DNA]</scope>
    <source>
        <strain evidence="2">JCM 31486</strain>
    </source>
</reference>
<evidence type="ECO:0000313" key="2">
    <source>
        <dbReference type="Proteomes" id="UP001597045"/>
    </source>
</evidence>
<name>A0ABW3MA49_9PSEU</name>